<sequence length="402" mass="43637">MSSLPTPNSLPVDTYAHRLAVGALRELAYKKRAVDAALNRVTVFEPTLKSPFEDNISTITNTVLARKLRTLSVSAGRANSALLQMKTATEKASRLLNTFCAEYADLIEAVDDHDYGKYAILMFPILHNCSSKATEILPREARSEKRPRGCLPPFYADEACFRRALHADRVLPEDPATKISSGEGNKLESTAKITTGQPSQPQQPSSTVQRPVAVHKAEPAVNAGRKTVTDPSQQSAAAQQISSFSSSPTVGIHRPVSQLQSSHVTKVAARKAIDPVVSSSRLVSQQHIEPLAVASKVTAHQTAPLPNPNLNRIEEDVFGYNDELCLKKTAVNTTIVSSAAAAARSAQMDSIWRIDTVIGNAYDSATPSRQPKTARRVRSLMFRRLSTAKPTLPLPSRLTVSQ</sequence>
<proteinExistence type="predicted"/>
<name>A0A177UXE7_9BASI</name>
<dbReference type="AlphaFoldDB" id="A0A177UXE7"/>
<dbReference type="EMBL" id="LWDD02001637">
    <property type="protein sequence ID" value="KAE8246593.1"/>
    <property type="molecule type" value="Genomic_DNA"/>
</dbReference>
<evidence type="ECO:0000313" key="5">
    <source>
        <dbReference type="Proteomes" id="UP000836402"/>
    </source>
</evidence>
<dbReference type="EMBL" id="CAJHJG010004283">
    <property type="protein sequence ID" value="CAD6939875.1"/>
    <property type="molecule type" value="Genomic_DNA"/>
</dbReference>
<accession>A0A177UXE7</accession>
<reference evidence="2" key="3">
    <citation type="submission" date="2020-10" db="EMBL/GenBank/DDBJ databases">
        <authorList>
            <person name="Sedaghatjoo S."/>
        </authorList>
    </citation>
    <scope>NUCLEOTIDE SEQUENCE</scope>
    <source>
        <strain evidence="2">AZH3</strain>
    </source>
</reference>
<evidence type="ECO:0000313" key="2">
    <source>
        <dbReference type="EMBL" id="CAD6939875.1"/>
    </source>
</evidence>
<dbReference type="Proteomes" id="UP000077671">
    <property type="component" value="Unassembled WGS sequence"/>
</dbReference>
<dbReference type="Proteomes" id="UP000836402">
    <property type="component" value="Unassembled WGS sequence"/>
</dbReference>
<evidence type="ECO:0000313" key="3">
    <source>
        <dbReference type="EMBL" id="KAE8246593.1"/>
    </source>
</evidence>
<reference evidence="3" key="2">
    <citation type="journal article" date="2019" name="IMA Fungus">
        <title>Genome sequencing and comparison of five Tilletia species to identify candidate genes for the detection of regulated species infecting wheat.</title>
        <authorList>
            <person name="Nguyen H.D.T."/>
            <person name="Sultana T."/>
            <person name="Kesanakurti P."/>
            <person name="Hambleton S."/>
        </authorList>
    </citation>
    <scope>NUCLEOTIDE SEQUENCE</scope>
    <source>
        <strain evidence="3">DAOMC 238032</strain>
    </source>
</reference>
<evidence type="ECO:0000256" key="1">
    <source>
        <dbReference type="SAM" id="MobiDB-lite"/>
    </source>
</evidence>
<reference evidence="3" key="1">
    <citation type="submission" date="2016-04" db="EMBL/GenBank/DDBJ databases">
        <authorList>
            <person name="Nguyen H.D."/>
            <person name="Kesanakurti P."/>
            <person name="Cullis J."/>
            <person name="Levesque C.A."/>
            <person name="Hambleton S."/>
        </authorList>
    </citation>
    <scope>NUCLEOTIDE SEQUENCE</scope>
    <source>
        <strain evidence="3">DAOMC 238032</strain>
    </source>
</reference>
<evidence type="ECO:0000313" key="4">
    <source>
        <dbReference type="Proteomes" id="UP000077671"/>
    </source>
</evidence>
<feature type="compositionally biased region" description="Low complexity" evidence="1">
    <location>
        <begin position="232"/>
        <end position="247"/>
    </location>
</feature>
<feature type="compositionally biased region" description="Low complexity" evidence="1">
    <location>
        <begin position="197"/>
        <end position="206"/>
    </location>
</feature>
<protein>
    <submittedName>
        <fullName evidence="3">Uncharacterized protein</fullName>
    </submittedName>
</protein>
<feature type="region of interest" description="Disordered" evidence="1">
    <location>
        <begin position="193"/>
        <end position="249"/>
    </location>
</feature>
<keyword evidence="5" id="KW-1185">Reference proteome</keyword>
<comment type="caution">
    <text evidence="3">The sequence shown here is derived from an EMBL/GenBank/DDBJ whole genome shotgun (WGS) entry which is preliminary data.</text>
</comment>
<organism evidence="3 4">
    <name type="scientific">Tilletia caries</name>
    <name type="common">wheat bunt fungus</name>
    <dbReference type="NCBI Taxonomy" id="13290"/>
    <lineage>
        <taxon>Eukaryota</taxon>
        <taxon>Fungi</taxon>
        <taxon>Dikarya</taxon>
        <taxon>Basidiomycota</taxon>
        <taxon>Ustilaginomycotina</taxon>
        <taxon>Exobasidiomycetes</taxon>
        <taxon>Tilletiales</taxon>
        <taxon>Tilletiaceae</taxon>
        <taxon>Tilletia</taxon>
    </lineage>
</organism>
<gene>
    <name evidence="3" type="ORF">A4X03_0g7239</name>
    <name evidence="2" type="ORF">JKIAZH3_G2971</name>
</gene>